<feature type="domain" description="Peptidase S49" evidence="5">
    <location>
        <begin position="108"/>
        <end position="259"/>
    </location>
</feature>
<proteinExistence type="inferred from homology"/>
<keyword evidence="2" id="KW-0645">Protease</keyword>
<dbReference type="RefSeq" id="WP_413781282.1">
    <property type="nucleotide sequence ID" value="NZ_JAUOZS010000001.1"/>
</dbReference>
<dbReference type="EMBL" id="JAUOZS010000001">
    <property type="protein sequence ID" value="MDT8902810.1"/>
    <property type="molecule type" value="Genomic_DNA"/>
</dbReference>
<dbReference type="PANTHER" id="PTHR42987:SF4">
    <property type="entry name" value="PROTEASE SOHB-RELATED"/>
    <property type="match status" value="1"/>
</dbReference>
<comment type="caution">
    <text evidence="6">The sequence shown here is derived from an EMBL/GenBank/DDBJ whole genome shotgun (WGS) entry which is preliminary data.</text>
</comment>
<evidence type="ECO:0000313" key="7">
    <source>
        <dbReference type="Proteomes" id="UP001254848"/>
    </source>
</evidence>
<evidence type="ECO:0000313" key="6">
    <source>
        <dbReference type="EMBL" id="MDT8902810.1"/>
    </source>
</evidence>
<dbReference type="Proteomes" id="UP001254848">
    <property type="component" value="Unassembled WGS sequence"/>
</dbReference>
<keyword evidence="7" id="KW-1185">Reference proteome</keyword>
<dbReference type="InterPro" id="IPR029045">
    <property type="entry name" value="ClpP/crotonase-like_dom_sf"/>
</dbReference>
<dbReference type="PANTHER" id="PTHR42987">
    <property type="entry name" value="PEPTIDASE S49"/>
    <property type="match status" value="1"/>
</dbReference>
<dbReference type="SUPFAM" id="SSF52096">
    <property type="entry name" value="ClpP/crotonase"/>
    <property type="match status" value="1"/>
</dbReference>
<dbReference type="Gene3D" id="6.20.330.10">
    <property type="match status" value="1"/>
</dbReference>
<keyword evidence="4" id="KW-0720">Serine protease</keyword>
<keyword evidence="3" id="KW-0378">Hydrolase</keyword>
<dbReference type="NCBIfam" id="TIGR00706">
    <property type="entry name" value="SppA_dom"/>
    <property type="match status" value="1"/>
</dbReference>
<sequence length="310" mass="33135">MFKRSVVLLIAGVVVVSLVAAAFLVPGLKSKRSGGEKNTVAIIYVDGVIVGGRGQAGLLGETGGTDAIIKQIHQARDDAAVKAVVLRINSPGGSAPASQEVGTELKKLRATGKPVVASMGDMAASGGYWLAAVTDRIYANPATLTGSIGVYIPYANWQELYNKIGIRSEKIKSGPHKDILSPERPMTAEERAIIQVMVDDLYGQFVAVVAEGRKMDPARVRQLADGRIYTGSQAKELGLVDELGTMYDAIDGAAAMAGIKGKPVLKEYGKVSPWSLLFGAHDEASLERLFFRRFRQEVPLTAPLAMPEKW</sequence>
<evidence type="ECO:0000256" key="2">
    <source>
        <dbReference type="ARBA" id="ARBA00022670"/>
    </source>
</evidence>
<gene>
    <name evidence="6" type="primary">sppA</name>
    <name evidence="6" type="ORF">Q4T40_16335</name>
</gene>
<evidence type="ECO:0000256" key="1">
    <source>
        <dbReference type="ARBA" id="ARBA00008683"/>
    </source>
</evidence>
<evidence type="ECO:0000259" key="5">
    <source>
        <dbReference type="Pfam" id="PF01343"/>
    </source>
</evidence>
<dbReference type="InterPro" id="IPR002142">
    <property type="entry name" value="Peptidase_S49"/>
</dbReference>
<dbReference type="CDD" id="cd07023">
    <property type="entry name" value="S49_Sppa_N_C"/>
    <property type="match status" value="1"/>
</dbReference>
<protein>
    <submittedName>
        <fullName evidence="6">Signal peptide peptidase SppA</fullName>
    </submittedName>
</protein>
<reference evidence="6 7" key="1">
    <citation type="submission" date="2023-07" db="EMBL/GenBank/DDBJ databases">
        <title>The novel representative of Negativicutes class, Anaeroselena agilis gen. nov. sp. nov.</title>
        <authorList>
            <person name="Prokofeva M.I."/>
            <person name="Elcheninov A.G."/>
            <person name="Klyukina A."/>
            <person name="Kublanov I.V."/>
            <person name="Frolov E.N."/>
            <person name="Podosokorskaya O.A."/>
        </authorList>
    </citation>
    <scope>NUCLEOTIDE SEQUENCE [LARGE SCALE GENOMIC DNA]</scope>
    <source>
        <strain evidence="6 7">4137-cl</strain>
    </source>
</reference>
<name>A0ABU3P1A3_9FIRM</name>
<dbReference type="Gene3D" id="3.90.226.10">
    <property type="entry name" value="2-enoyl-CoA Hydratase, Chain A, domain 1"/>
    <property type="match status" value="1"/>
</dbReference>
<organism evidence="6 7">
    <name type="scientific">Anaeroselena agilis</name>
    <dbReference type="NCBI Taxonomy" id="3063788"/>
    <lineage>
        <taxon>Bacteria</taxon>
        <taxon>Bacillati</taxon>
        <taxon>Bacillota</taxon>
        <taxon>Negativicutes</taxon>
        <taxon>Acetonemataceae</taxon>
        <taxon>Anaeroselena</taxon>
    </lineage>
</organism>
<dbReference type="InterPro" id="IPR004635">
    <property type="entry name" value="Pept_S49_SppA"/>
</dbReference>
<dbReference type="Pfam" id="PF01343">
    <property type="entry name" value="Peptidase_S49"/>
    <property type="match status" value="1"/>
</dbReference>
<evidence type="ECO:0000256" key="3">
    <source>
        <dbReference type="ARBA" id="ARBA00022801"/>
    </source>
</evidence>
<comment type="similarity">
    <text evidence="1">Belongs to the peptidase S49 family.</text>
</comment>
<dbReference type="InterPro" id="IPR047272">
    <property type="entry name" value="S49_SppA_C"/>
</dbReference>
<evidence type="ECO:0000256" key="4">
    <source>
        <dbReference type="ARBA" id="ARBA00022825"/>
    </source>
</evidence>
<accession>A0ABU3P1A3</accession>